<accession>A0ABR3KND6</accession>
<reference evidence="1 2" key="1">
    <citation type="submission" date="2024-07" db="EMBL/GenBank/DDBJ databases">
        <title>Enhanced genomic and transcriptomic resources for Trichinella pseudospiralis and T. spiralis underpin the discovery of pronounced molecular differences between stages and species.</title>
        <authorList>
            <person name="Pasi K.K."/>
            <person name="La Rosa G."/>
            <person name="Gomez-Morales M.A."/>
            <person name="Tosini F."/>
            <person name="Sumanam S."/>
            <person name="Young N.D."/>
            <person name="Chang B.C."/>
            <person name="Robin G.B."/>
        </authorList>
    </citation>
    <scope>NUCLEOTIDE SEQUENCE [LARGE SCALE GENOMIC DNA]</scope>
    <source>
        <strain evidence="1">ISS534</strain>
    </source>
</reference>
<gene>
    <name evidence="1" type="ORF">TSPI_02651</name>
</gene>
<proteinExistence type="predicted"/>
<name>A0ABR3KND6_TRISP</name>
<protein>
    <submittedName>
        <fullName evidence="1">Peroxisomal acyl-coenzyme A oxidase 1.2</fullName>
    </submittedName>
</protein>
<comment type="caution">
    <text evidence="1">The sequence shown here is derived from an EMBL/GenBank/DDBJ whole genome shotgun (WGS) entry which is preliminary data.</text>
</comment>
<organism evidence="1 2">
    <name type="scientific">Trichinella spiralis</name>
    <name type="common">Trichina worm</name>
    <dbReference type="NCBI Taxonomy" id="6334"/>
    <lineage>
        <taxon>Eukaryota</taxon>
        <taxon>Metazoa</taxon>
        <taxon>Ecdysozoa</taxon>
        <taxon>Nematoda</taxon>
        <taxon>Enoplea</taxon>
        <taxon>Dorylaimia</taxon>
        <taxon>Trichinellida</taxon>
        <taxon>Trichinellidae</taxon>
        <taxon>Trichinella</taxon>
    </lineage>
</organism>
<evidence type="ECO:0000313" key="1">
    <source>
        <dbReference type="EMBL" id="KAL1240798.1"/>
    </source>
</evidence>
<dbReference type="EMBL" id="JBEUSY010000254">
    <property type="protein sequence ID" value="KAL1240798.1"/>
    <property type="molecule type" value="Genomic_DNA"/>
</dbReference>
<sequence>MVQTGKWMFDLVIQMQVWLCDTESAIGNGKNVSGLQNTMKLQLGKEVLQEVLSVKEQLNTVTVHLHPLNCFANGYLALGGWWKRILNIKHRKQLAIIYDYCIRLRRFACKIWKKKHFRESVTY</sequence>
<dbReference type="Proteomes" id="UP001558632">
    <property type="component" value="Unassembled WGS sequence"/>
</dbReference>
<keyword evidence="2" id="KW-1185">Reference proteome</keyword>
<evidence type="ECO:0000313" key="2">
    <source>
        <dbReference type="Proteomes" id="UP001558632"/>
    </source>
</evidence>